<organism evidence="2 3">
    <name type="scientific">Candidatus Nitrosocosmicus arcticus</name>
    <dbReference type="NCBI Taxonomy" id="2035267"/>
    <lineage>
        <taxon>Archaea</taxon>
        <taxon>Nitrososphaerota</taxon>
        <taxon>Nitrososphaeria</taxon>
        <taxon>Nitrososphaerales</taxon>
        <taxon>Nitrososphaeraceae</taxon>
        <taxon>Candidatus Nitrosocosmicus</taxon>
    </lineage>
</organism>
<dbReference type="OrthoDB" id="377363at2157"/>
<evidence type="ECO:0000256" key="1">
    <source>
        <dbReference type="SAM" id="MobiDB-lite"/>
    </source>
</evidence>
<sequence length="108" mass="11582">MIGILILVSLLFIPLANTVNAQNIAGPGGVFDQASDNNGNVSFIPGDGKMNFSTDNATVGSEKALNNTIGNTTEFMKPDFDPSKPIEEYDTNSSNWNKIDPFPEGRSD</sequence>
<protein>
    <submittedName>
        <fullName evidence="2">Uncharacterized protein</fullName>
    </submittedName>
</protein>
<feature type="region of interest" description="Disordered" evidence="1">
    <location>
        <begin position="72"/>
        <end position="108"/>
    </location>
</feature>
<name>A0A557SZ94_9ARCH</name>
<dbReference type="AlphaFoldDB" id="A0A557SZ94"/>
<evidence type="ECO:0000313" key="3">
    <source>
        <dbReference type="Proteomes" id="UP000315289"/>
    </source>
</evidence>
<keyword evidence="3" id="KW-1185">Reference proteome</keyword>
<dbReference type="RefSeq" id="WP_144728443.1">
    <property type="nucleotide sequence ID" value="NZ_ML675578.1"/>
</dbReference>
<dbReference type="Proteomes" id="UP000315289">
    <property type="component" value="Unassembled WGS sequence"/>
</dbReference>
<feature type="compositionally biased region" description="Basic and acidic residues" evidence="1">
    <location>
        <begin position="76"/>
        <end position="87"/>
    </location>
</feature>
<accession>A0A557SZ94</accession>
<proteinExistence type="predicted"/>
<reference evidence="2 3" key="1">
    <citation type="journal article" date="2019" name="Front. Microbiol.">
        <title>Ammonia Oxidation by the Arctic Terrestrial Thaumarchaeote Candidatus Nitrosocosmicus arcticus Is Stimulated by Increasing Temperatures.</title>
        <authorList>
            <person name="Alves R.J.E."/>
            <person name="Kerou M."/>
            <person name="Zappe A."/>
            <person name="Bittner R."/>
            <person name="Abby S.S."/>
            <person name="Schmidt H.A."/>
            <person name="Pfeifer K."/>
            <person name="Schleper C."/>
        </authorList>
    </citation>
    <scope>NUCLEOTIDE SEQUENCE [LARGE SCALE GENOMIC DNA]</scope>
    <source>
        <strain evidence="2 3">Kfb</strain>
    </source>
</reference>
<comment type="caution">
    <text evidence="2">The sequence shown here is derived from an EMBL/GenBank/DDBJ whole genome shotgun (WGS) entry which is preliminary data.</text>
</comment>
<gene>
    <name evidence="2" type="ORF">NARC_10330</name>
</gene>
<evidence type="ECO:0000313" key="2">
    <source>
        <dbReference type="EMBL" id="TVP41924.1"/>
    </source>
</evidence>
<dbReference type="EMBL" id="VOAH01000001">
    <property type="protein sequence ID" value="TVP41924.1"/>
    <property type="molecule type" value="Genomic_DNA"/>
</dbReference>